<protein>
    <recommendedName>
        <fullName evidence="4">Endonuclease/exonuclease/phosphatase domain-containing protein</fullName>
    </recommendedName>
</protein>
<sequence length="181" mass="19902">MRLVSGETLLYSGHTEDGAPHSQGAWPRGWHRGRSVRSSTGCPSIITAKFATKKTNMKLNIIQCYAPTNDAEDEKKDDFYHQLQAALDKRREKDITILLGDFNAKIGSDHTGYEGVMGTQGLGKMNENGCSNEARADGFPCDQGLSGLLSHHDGYSLSVICSIFFMSRVDNRLPTGQLYLS</sequence>
<dbReference type="InterPro" id="IPR036691">
    <property type="entry name" value="Endo/exonu/phosph_ase_sf"/>
</dbReference>
<feature type="region of interest" description="Disordered" evidence="1">
    <location>
        <begin position="12"/>
        <end position="39"/>
    </location>
</feature>
<evidence type="ECO:0008006" key="4">
    <source>
        <dbReference type="Google" id="ProtNLM"/>
    </source>
</evidence>
<keyword evidence="3" id="KW-1185">Reference proteome</keyword>
<dbReference type="InterPro" id="IPR027124">
    <property type="entry name" value="Swc5/CFDP1/2"/>
</dbReference>
<dbReference type="SUPFAM" id="SSF56219">
    <property type="entry name" value="DNase I-like"/>
    <property type="match status" value="1"/>
</dbReference>
<gene>
    <name evidence="2" type="ORF">NHX12_024045</name>
</gene>
<evidence type="ECO:0000256" key="1">
    <source>
        <dbReference type="SAM" id="MobiDB-lite"/>
    </source>
</evidence>
<reference evidence="2" key="1">
    <citation type="submission" date="2022-07" db="EMBL/GenBank/DDBJ databases">
        <title>Chromosome-level genome of Muraenolepis orangiensis.</title>
        <authorList>
            <person name="Kim J."/>
        </authorList>
    </citation>
    <scope>NUCLEOTIDE SEQUENCE</scope>
    <source>
        <strain evidence="2">KU_S4_2022</strain>
        <tissue evidence="2">Muscle</tissue>
    </source>
</reference>
<dbReference type="OrthoDB" id="410381at2759"/>
<proteinExistence type="predicted"/>
<dbReference type="PANTHER" id="PTHR23227:SF67">
    <property type="entry name" value="CRANIOFACIAL DEVELOPMENT PROTEIN 2-LIKE"/>
    <property type="match status" value="1"/>
</dbReference>
<dbReference type="AlphaFoldDB" id="A0A9Q0ELZ4"/>
<organism evidence="2 3">
    <name type="scientific">Muraenolepis orangiensis</name>
    <name type="common">Patagonian moray cod</name>
    <dbReference type="NCBI Taxonomy" id="630683"/>
    <lineage>
        <taxon>Eukaryota</taxon>
        <taxon>Metazoa</taxon>
        <taxon>Chordata</taxon>
        <taxon>Craniata</taxon>
        <taxon>Vertebrata</taxon>
        <taxon>Euteleostomi</taxon>
        <taxon>Actinopterygii</taxon>
        <taxon>Neopterygii</taxon>
        <taxon>Teleostei</taxon>
        <taxon>Neoteleostei</taxon>
        <taxon>Acanthomorphata</taxon>
        <taxon>Zeiogadaria</taxon>
        <taxon>Gadariae</taxon>
        <taxon>Gadiformes</taxon>
        <taxon>Muraenolepidoidei</taxon>
        <taxon>Muraenolepididae</taxon>
        <taxon>Muraenolepis</taxon>
    </lineage>
</organism>
<evidence type="ECO:0000313" key="3">
    <source>
        <dbReference type="Proteomes" id="UP001148018"/>
    </source>
</evidence>
<dbReference type="PANTHER" id="PTHR23227">
    <property type="entry name" value="BUCENTAUR RELATED"/>
    <property type="match status" value="1"/>
</dbReference>
<dbReference type="Proteomes" id="UP001148018">
    <property type="component" value="Unassembled WGS sequence"/>
</dbReference>
<evidence type="ECO:0000313" key="2">
    <source>
        <dbReference type="EMBL" id="KAJ3609524.1"/>
    </source>
</evidence>
<dbReference type="EMBL" id="JANIIK010000039">
    <property type="protein sequence ID" value="KAJ3609524.1"/>
    <property type="molecule type" value="Genomic_DNA"/>
</dbReference>
<accession>A0A9Q0ELZ4</accession>
<dbReference type="Gene3D" id="3.60.10.10">
    <property type="entry name" value="Endonuclease/exonuclease/phosphatase"/>
    <property type="match status" value="1"/>
</dbReference>
<comment type="caution">
    <text evidence="2">The sequence shown here is derived from an EMBL/GenBank/DDBJ whole genome shotgun (WGS) entry which is preliminary data.</text>
</comment>
<name>A0A9Q0ELZ4_9TELE</name>